<keyword evidence="1" id="KW-0808">Transferase</keyword>
<dbReference type="OrthoDB" id="5835829at2759"/>
<evidence type="ECO:0000313" key="2">
    <source>
        <dbReference type="EMBL" id="CAG7817991.1"/>
    </source>
</evidence>
<reference evidence="2" key="1">
    <citation type="submission" date="2021-06" db="EMBL/GenBank/DDBJ databases">
        <authorList>
            <person name="Hodson N. C."/>
            <person name="Mongue J. A."/>
            <person name="Jaron S. K."/>
        </authorList>
    </citation>
    <scope>NUCLEOTIDE SEQUENCE</scope>
</reference>
<accession>A0A8J2P7U9</accession>
<comment type="caution">
    <text evidence="2">The sequence shown here is derived from an EMBL/GenBank/DDBJ whole genome shotgun (WGS) entry which is preliminary data.</text>
</comment>
<dbReference type="AlphaFoldDB" id="A0A8J2P7U9"/>
<protein>
    <submittedName>
        <fullName evidence="2">Uncharacterized protein</fullName>
    </submittedName>
</protein>
<evidence type="ECO:0000256" key="1">
    <source>
        <dbReference type="ARBA" id="ARBA00022679"/>
    </source>
</evidence>
<dbReference type="GO" id="GO:0008194">
    <property type="term" value="F:UDP-glycosyltransferase activity"/>
    <property type="evidence" value="ECO:0007669"/>
    <property type="project" value="InterPro"/>
</dbReference>
<gene>
    <name evidence="2" type="ORF">AFUS01_LOCUS28526</name>
</gene>
<dbReference type="Pfam" id="PF00201">
    <property type="entry name" value="UDPGT"/>
    <property type="match status" value="1"/>
</dbReference>
<feature type="non-terminal residue" evidence="2">
    <location>
        <position position="1"/>
    </location>
</feature>
<feature type="non-terminal residue" evidence="2">
    <location>
        <position position="42"/>
    </location>
</feature>
<keyword evidence="3" id="KW-1185">Reference proteome</keyword>
<organism evidence="2 3">
    <name type="scientific">Allacma fusca</name>
    <dbReference type="NCBI Taxonomy" id="39272"/>
    <lineage>
        <taxon>Eukaryota</taxon>
        <taxon>Metazoa</taxon>
        <taxon>Ecdysozoa</taxon>
        <taxon>Arthropoda</taxon>
        <taxon>Hexapoda</taxon>
        <taxon>Collembola</taxon>
        <taxon>Symphypleona</taxon>
        <taxon>Sminthuridae</taxon>
        <taxon>Allacma</taxon>
    </lineage>
</organism>
<dbReference type="EMBL" id="CAJVCH010408721">
    <property type="protein sequence ID" value="CAG7817991.1"/>
    <property type="molecule type" value="Genomic_DNA"/>
</dbReference>
<sequence>PLLEGAINKILTDPSYTQKAKEMSVYFRDQPITPLEKAVYWA</sequence>
<dbReference type="InterPro" id="IPR002213">
    <property type="entry name" value="UDP_glucos_trans"/>
</dbReference>
<name>A0A8J2P7U9_9HEXA</name>
<proteinExistence type="predicted"/>
<dbReference type="Proteomes" id="UP000708208">
    <property type="component" value="Unassembled WGS sequence"/>
</dbReference>
<evidence type="ECO:0000313" key="3">
    <source>
        <dbReference type="Proteomes" id="UP000708208"/>
    </source>
</evidence>